<name>A0A2S5GFY9_9BACL</name>
<dbReference type="InterPro" id="IPR031304">
    <property type="entry name" value="SLT_2"/>
</dbReference>
<feature type="domain" description="Transglycosylase SLT" evidence="2">
    <location>
        <begin position="148"/>
        <end position="181"/>
    </location>
</feature>
<dbReference type="PANTHER" id="PTHR30163">
    <property type="entry name" value="MEMBRANE-BOUND LYTIC MUREIN TRANSGLYCOSYLASE B"/>
    <property type="match status" value="1"/>
</dbReference>
<feature type="transmembrane region" description="Helical" evidence="1">
    <location>
        <begin position="20"/>
        <end position="38"/>
    </location>
</feature>
<comment type="caution">
    <text evidence="3">The sequence shown here is derived from an EMBL/GenBank/DDBJ whole genome shotgun (WGS) entry which is preliminary data.</text>
</comment>
<evidence type="ECO:0000256" key="1">
    <source>
        <dbReference type="SAM" id="Phobius"/>
    </source>
</evidence>
<dbReference type="SUPFAM" id="SSF53955">
    <property type="entry name" value="Lysozyme-like"/>
    <property type="match status" value="1"/>
</dbReference>
<evidence type="ECO:0000313" key="3">
    <source>
        <dbReference type="EMBL" id="PPA71950.1"/>
    </source>
</evidence>
<dbReference type="GO" id="GO:0009253">
    <property type="term" value="P:peptidoglycan catabolic process"/>
    <property type="evidence" value="ECO:0007669"/>
    <property type="project" value="TreeGrafter"/>
</dbReference>
<organism evidence="3 4">
    <name type="scientific">Jeotgalibacillus proteolyticus</name>
    <dbReference type="NCBI Taxonomy" id="2082395"/>
    <lineage>
        <taxon>Bacteria</taxon>
        <taxon>Bacillati</taxon>
        <taxon>Bacillota</taxon>
        <taxon>Bacilli</taxon>
        <taxon>Bacillales</taxon>
        <taxon>Caryophanaceae</taxon>
        <taxon>Jeotgalibacillus</taxon>
    </lineage>
</organism>
<dbReference type="EMBL" id="PREZ01000001">
    <property type="protein sequence ID" value="PPA71950.1"/>
    <property type="molecule type" value="Genomic_DNA"/>
</dbReference>
<accession>A0A2S5GFY9</accession>
<dbReference type="GO" id="GO:0008933">
    <property type="term" value="F:peptidoglycan lytic transglycosylase activity"/>
    <property type="evidence" value="ECO:0007669"/>
    <property type="project" value="TreeGrafter"/>
</dbReference>
<dbReference type="InterPro" id="IPR043426">
    <property type="entry name" value="MltB-like"/>
</dbReference>
<gene>
    <name evidence="3" type="ORF">C4B60_00805</name>
</gene>
<keyword evidence="4" id="KW-1185">Reference proteome</keyword>
<keyword evidence="1" id="KW-0472">Membrane</keyword>
<dbReference type="Gene3D" id="1.10.530.10">
    <property type="match status" value="1"/>
</dbReference>
<reference evidence="3 4" key="1">
    <citation type="submission" date="2018-02" db="EMBL/GenBank/DDBJ databases">
        <title>Jeotgalibacillus proteolyticum sp. nov. a protease producing bacterium isolated from ocean sediments of Laizhou Bay.</title>
        <authorList>
            <person name="Li Y."/>
        </authorList>
    </citation>
    <scope>NUCLEOTIDE SEQUENCE [LARGE SCALE GENOMIC DNA]</scope>
    <source>
        <strain evidence="3 4">22-7</strain>
    </source>
</reference>
<sequence length="220" mass="24713">MKPKKRKKKQKKGRILKGFLTFLGIIVTLVAISAYMLAQNKEFSGKAADWLEQAGAPVELTIPEEYIDIYQRAEDEYGVPWTLLAAHHRVETRFSTMETMVSPVGAEGHMQFMPCTFVGWSHPTCEGLGQGDIPENELTDLAVIEEFGGYGVDGSGNGKADPWDIEDAIFSAANYLSQNGAADGDFRRAIFKYNHSDQYVENVMSYFEQYEKEYNLQDGE</sequence>
<keyword evidence="1" id="KW-0812">Transmembrane</keyword>
<evidence type="ECO:0000259" key="2">
    <source>
        <dbReference type="Pfam" id="PF13406"/>
    </source>
</evidence>
<keyword evidence="1" id="KW-1133">Transmembrane helix</keyword>
<dbReference type="PANTHER" id="PTHR30163:SF8">
    <property type="entry name" value="LYTIC MUREIN TRANSGLYCOSYLASE"/>
    <property type="match status" value="1"/>
</dbReference>
<dbReference type="AlphaFoldDB" id="A0A2S5GFY9"/>
<dbReference type="Proteomes" id="UP000239047">
    <property type="component" value="Unassembled WGS sequence"/>
</dbReference>
<protein>
    <recommendedName>
        <fullName evidence="2">Transglycosylase SLT domain-containing protein</fullName>
    </recommendedName>
</protein>
<proteinExistence type="predicted"/>
<evidence type="ECO:0000313" key="4">
    <source>
        <dbReference type="Proteomes" id="UP000239047"/>
    </source>
</evidence>
<dbReference type="Pfam" id="PF13406">
    <property type="entry name" value="SLT_2"/>
    <property type="match status" value="1"/>
</dbReference>
<dbReference type="RefSeq" id="WP_104055746.1">
    <property type="nucleotide sequence ID" value="NZ_PREZ01000001.1"/>
</dbReference>
<dbReference type="CDD" id="cd13399">
    <property type="entry name" value="Slt35-like"/>
    <property type="match status" value="1"/>
</dbReference>
<dbReference type="InterPro" id="IPR023346">
    <property type="entry name" value="Lysozyme-like_dom_sf"/>
</dbReference>
<dbReference type="OrthoDB" id="9809488at2"/>